<keyword evidence="10" id="KW-1185">Reference proteome</keyword>
<proteinExistence type="predicted"/>
<evidence type="ECO:0000313" key="10">
    <source>
        <dbReference type="Proteomes" id="UP001501321"/>
    </source>
</evidence>
<dbReference type="Gene3D" id="1.10.1660.10">
    <property type="match status" value="1"/>
</dbReference>
<dbReference type="InterPro" id="IPR011789">
    <property type="entry name" value="CueR"/>
</dbReference>
<name>A0ABP8QGQ5_9GAMM</name>
<keyword evidence="3" id="KW-0805">Transcription regulation</keyword>
<evidence type="ECO:0000256" key="6">
    <source>
        <dbReference type="SAM" id="Coils"/>
    </source>
</evidence>
<sequence length="159" mass="17548">MNIGDAAKASGVSAKMIRYYEQIGLIPAAARTDAGYRAYHQRDIQRLQFIRRARDLGFAVAEIGELLGLWDDQSRQSADVKRLAEQHIAELDRRIADMRQMAASLRVLIDACAGDDRPDCPILNQLQQAQDEAPLMPETGQGQCLSATSGCHAGKKRQP</sequence>
<comment type="caution">
    <text evidence="9">The sequence shown here is derived from an EMBL/GenBank/DDBJ whole genome shotgun (WGS) entry which is preliminary data.</text>
</comment>
<dbReference type="EMBL" id="BAABFC010000017">
    <property type="protein sequence ID" value="GAA4501464.1"/>
    <property type="molecule type" value="Genomic_DNA"/>
</dbReference>
<dbReference type="NCBIfam" id="TIGR02044">
    <property type="entry name" value="CueR"/>
    <property type="match status" value="1"/>
</dbReference>
<evidence type="ECO:0000256" key="4">
    <source>
        <dbReference type="ARBA" id="ARBA00023125"/>
    </source>
</evidence>
<dbReference type="Proteomes" id="UP001501321">
    <property type="component" value="Unassembled WGS sequence"/>
</dbReference>
<protein>
    <submittedName>
        <fullName evidence="9">Cu(I)-responsive transcriptional regulator</fullName>
    </submittedName>
</protein>
<reference evidence="10" key="1">
    <citation type="journal article" date="2019" name="Int. J. Syst. Evol. Microbiol.">
        <title>The Global Catalogue of Microorganisms (GCM) 10K type strain sequencing project: providing services to taxonomists for standard genome sequencing and annotation.</title>
        <authorList>
            <consortium name="The Broad Institute Genomics Platform"/>
            <consortium name="The Broad Institute Genome Sequencing Center for Infectious Disease"/>
            <person name="Wu L."/>
            <person name="Ma J."/>
        </authorList>
    </citation>
    <scope>NUCLEOTIDE SEQUENCE [LARGE SCALE GENOMIC DNA]</scope>
    <source>
        <strain evidence="10">JCM 32226</strain>
    </source>
</reference>
<feature type="region of interest" description="Disordered" evidence="7">
    <location>
        <begin position="135"/>
        <end position="159"/>
    </location>
</feature>
<feature type="domain" description="HTH merR-type" evidence="8">
    <location>
        <begin position="1"/>
        <end position="69"/>
    </location>
</feature>
<organism evidence="9 10">
    <name type="scientific">Pseudaeromonas paramecii</name>
    <dbReference type="NCBI Taxonomy" id="2138166"/>
    <lineage>
        <taxon>Bacteria</taxon>
        <taxon>Pseudomonadati</taxon>
        <taxon>Pseudomonadota</taxon>
        <taxon>Gammaproteobacteria</taxon>
        <taxon>Aeromonadales</taxon>
        <taxon>Aeromonadaceae</taxon>
        <taxon>Pseudaeromonas</taxon>
    </lineage>
</organism>
<dbReference type="SMART" id="SM00422">
    <property type="entry name" value="HTH_MERR"/>
    <property type="match status" value="1"/>
</dbReference>
<keyword evidence="6" id="KW-0175">Coiled coil</keyword>
<dbReference type="PANTHER" id="PTHR30204:SF94">
    <property type="entry name" value="HEAVY METAL-DEPENDENT TRANSCRIPTIONAL REGULATOR HI_0293-RELATED"/>
    <property type="match status" value="1"/>
</dbReference>
<dbReference type="Pfam" id="PF00376">
    <property type="entry name" value="MerR"/>
    <property type="match status" value="1"/>
</dbReference>
<evidence type="ECO:0000256" key="7">
    <source>
        <dbReference type="SAM" id="MobiDB-lite"/>
    </source>
</evidence>
<dbReference type="InterPro" id="IPR047057">
    <property type="entry name" value="MerR_fam"/>
</dbReference>
<evidence type="ECO:0000256" key="5">
    <source>
        <dbReference type="ARBA" id="ARBA00023163"/>
    </source>
</evidence>
<comment type="subcellular location">
    <subcellularLocation>
        <location evidence="1">Cytoplasm</location>
    </subcellularLocation>
</comment>
<feature type="coiled-coil region" evidence="6">
    <location>
        <begin position="81"/>
        <end position="108"/>
    </location>
</feature>
<dbReference type="PRINTS" id="PR00040">
    <property type="entry name" value="HTHMERR"/>
</dbReference>
<dbReference type="InterPro" id="IPR009061">
    <property type="entry name" value="DNA-bd_dom_put_sf"/>
</dbReference>
<dbReference type="RefSeq" id="WP_345013540.1">
    <property type="nucleotide sequence ID" value="NZ_BAABFC010000017.1"/>
</dbReference>
<dbReference type="SUPFAM" id="SSF46955">
    <property type="entry name" value="Putative DNA-binding domain"/>
    <property type="match status" value="1"/>
</dbReference>
<feature type="compositionally biased region" description="Polar residues" evidence="7">
    <location>
        <begin position="140"/>
        <end position="149"/>
    </location>
</feature>
<dbReference type="CDD" id="cd01108">
    <property type="entry name" value="HTH_CueR"/>
    <property type="match status" value="1"/>
</dbReference>
<evidence type="ECO:0000256" key="3">
    <source>
        <dbReference type="ARBA" id="ARBA00023015"/>
    </source>
</evidence>
<evidence type="ECO:0000256" key="1">
    <source>
        <dbReference type="ARBA" id="ARBA00004496"/>
    </source>
</evidence>
<accession>A0ABP8QGQ5</accession>
<evidence type="ECO:0000313" key="9">
    <source>
        <dbReference type="EMBL" id="GAA4501464.1"/>
    </source>
</evidence>
<evidence type="ECO:0000256" key="2">
    <source>
        <dbReference type="ARBA" id="ARBA00022490"/>
    </source>
</evidence>
<dbReference type="PROSITE" id="PS50937">
    <property type="entry name" value="HTH_MERR_2"/>
    <property type="match status" value="1"/>
</dbReference>
<gene>
    <name evidence="9" type="primary">cueR</name>
    <name evidence="9" type="ORF">GCM10023095_24650</name>
</gene>
<dbReference type="Pfam" id="PF09278">
    <property type="entry name" value="MerR-DNA-bind"/>
    <property type="match status" value="1"/>
</dbReference>
<keyword evidence="2" id="KW-0963">Cytoplasm</keyword>
<dbReference type="PROSITE" id="PS00552">
    <property type="entry name" value="HTH_MERR_1"/>
    <property type="match status" value="1"/>
</dbReference>
<keyword evidence="5" id="KW-0804">Transcription</keyword>
<dbReference type="PANTHER" id="PTHR30204">
    <property type="entry name" value="REDOX-CYCLING DRUG-SENSING TRANSCRIPTIONAL ACTIVATOR SOXR"/>
    <property type="match status" value="1"/>
</dbReference>
<keyword evidence="4" id="KW-0238">DNA-binding</keyword>
<dbReference type="InterPro" id="IPR000551">
    <property type="entry name" value="MerR-type_HTH_dom"/>
</dbReference>
<evidence type="ECO:0000259" key="8">
    <source>
        <dbReference type="PROSITE" id="PS50937"/>
    </source>
</evidence>
<dbReference type="InterPro" id="IPR015358">
    <property type="entry name" value="Tscrpt_reg_MerR_DNA-bd"/>
</dbReference>